<sequence length="189" mass="22229">MPDHSAVGELAINLGSADNISSADKRKNSKIARKEDNEESTNQKKQKVEHVISGKSDIIVSLNHQWVLPIIEREKTYEFRKWKVDTETKRMWIYVNRPVSKLMYIFEIDHPVKYPNQIPEDNVHNKLFNQGKKAAFAYRIKHLYKLDSPVDAKTLRRDYCIHPPQKFTYVSRYPQLAKDIIISEQTKLY</sequence>
<evidence type="ECO:0000313" key="2">
    <source>
        <dbReference type="Proteomes" id="UP000789920"/>
    </source>
</evidence>
<dbReference type="Proteomes" id="UP000789920">
    <property type="component" value="Unassembled WGS sequence"/>
</dbReference>
<organism evidence="1 2">
    <name type="scientific">Racocetra persica</name>
    <dbReference type="NCBI Taxonomy" id="160502"/>
    <lineage>
        <taxon>Eukaryota</taxon>
        <taxon>Fungi</taxon>
        <taxon>Fungi incertae sedis</taxon>
        <taxon>Mucoromycota</taxon>
        <taxon>Glomeromycotina</taxon>
        <taxon>Glomeromycetes</taxon>
        <taxon>Diversisporales</taxon>
        <taxon>Gigasporaceae</taxon>
        <taxon>Racocetra</taxon>
    </lineage>
</organism>
<reference evidence="1" key="1">
    <citation type="submission" date="2021-06" db="EMBL/GenBank/DDBJ databases">
        <authorList>
            <person name="Kallberg Y."/>
            <person name="Tangrot J."/>
            <person name="Rosling A."/>
        </authorList>
    </citation>
    <scope>NUCLEOTIDE SEQUENCE</scope>
    <source>
        <strain evidence="1">MA461A</strain>
    </source>
</reference>
<proteinExistence type="predicted"/>
<comment type="caution">
    <text evidence="1">The sequence shown here is derived from an EMBL/GenBank/DDBJ whole genome shotgun (WGS) entry which is preliminary data.</text>
</comment>
<dbReference type="EMBL" id="CAJVQC010063379">
    <property type="protein sequence ID" value="CAG8803599.1"/>
    <property type="molecule type" value="Genomic_DNA"/>
</dbReference>
<protein>
    <submittedName>
        <fullName evidence="1">12134_t:CDS:1</fullName>
    </submittedName>
</protein>
<name>A0ACA9RQK0_9GLOM</name>
<keyword evidence="2" id="KW-1185">Reference proteome</keyword>
<evidence type="ECO:0000313" key="1">
    <source>
        <dbReference type="EMBL" id="CAG8803599.1"/>
    </source>
</evidence>
<accession>A0ACA9RQK0</accession>
<gene>
    <name evidence="1" type="ORF">RPERSI_LOCUS21551</name>
</gene>